<sequence>MHSYLPRLVILAFAAVVMGSPVESTPTSTQSECTTTFTSYDPGFTGDYHPTTTITVYNETVTVAKPTDCHGCNYITTTVEPAPFWGGIGPEVLKVVYVHATTPTTVTMLACGTPTAPASA</sequence>
<organism evidence="2 3">
    <name type="scientific">Colletotrichum plurivorum</name>
    <dbReference type="NCBI Taxonomy" id="2175906"/>
    <lineage>
        <taxon>Eukaryota</taxon>
        <taxon>Fungi</taxon>
        <taxon>Dikarya</taxon>
        <taxon>Ascomycota</taxon>
        <taxon>Pezizomycotina</taxon>
        <taxon>Sordariomycetes</taxon>
        <taxon>Hypocreomycetidae</taxon>
        <taxon>Glomerellales</taxon>
        <taxon>Glomerellaceae</taxon>
        <taxon>Colletotrichum</taxon>
        <taxon>Colletotrichum orchidearum species complex</taxon>
    </lineage>
</organism>
<protein>
    <submittedName>
        <fullName evidence="2">Uncharacterized protein</fullName>
    </submittedName>
</protein>
<feature type="signal peptide" evidence="1">
    <location>
        <begin position="1"/>
        <end position="19"/>
    </location>
</feature>
<evidence type="ECO:0000313" key="3">
    <source>
        <dbReference type="Proteomes" id="UP000654918"/>
    </source>
</evidence>
<dbReference type="Proteomes" id="UP000654918">
    <property type="component" value="Unassembled WGS sequence"/>
</dbReference>
<dbReference type="AlphaFoldDB" id="A0A8H6KLD4"/>
<gene>
    <name evidence="2" type="ORF">CPLU01_05383</name>
</gene>
<proteinExistence type="predicted"/>
<evidence type="ECO:0000313" key="2">
    <source>
        <dbReference type="EMBL" id="KAF6833662.1"/>
    </source>
</evidence>
<keyword evidence="1" id="KW-0732">Signal</keyword>
<reference evidence="2" key="1">
    <citation type="journal article" date="2020" name="Phytopathology">
        <title>Genome Sequence Resources of Colletotrichum truncatum, C. plurivorum, C. musicola, and C. sojae: Four Species Pathogenic to Soybean (Glycine max).</title>
        <authorList>
            <person name="Rogerio F."/>
            <person name="Boufleur T.R."/>
            <person name="Ciampi-Guillardi M."/>
            <person name="Sukno S.A."/>
            <person name="Thon M.R."/>
            <person name="Massola Junior N.S."/>
            <person name="Baroncelli R."/>
        </authorList>
    </citation>
    <scope>NUCLEOTIDE SEQUENCE</scope>
    <source>
        <strain evidence="2">LFN00145</strain>
    </source>
</reference>
<evidence type="ECO:0000256" key="1">
    <source>
        <dbReference type="SAM" id="SignalP"/>
    </source>
</evidence>
<keyword evidence="3" id="KW-1185">Reference proteome</keyword>
<accession>A0A8H6KLD4</accession>
<dbReference type="EMBL" id="WIGO01000056">
    <property type="protein sequence ID" value="KAF6833662.1"/>
    <property type="molecule type" value="Genomic_DNA"/>
</dbReference>
<name>A0A8H6KLD4_9PEZI</name>
<comment type="caution">
    <text evidence="2">The sequence shown here is derived from an EMBL/GenBank/DDBJ whole genome shotgun (WGS) entry which is preliminary data.</text>
</comment>
<feature type="chain" id="PRO_5034354575" evidence="1">
    <location>
        <begin position="20"/>
        <end position="120"/>
    </location>
</feature>